<dbReference type="Gene3D" id="3.30.70.3290">
    <property type="match status" value="2"/>
</dbReference>
<dbReference type="InterPro" id="IPR016039">
    <property type="entry name" value="Thiolase-like"/>
</dbReference>
<dbReference type="Gene3D" id="3.10.129.110">
    <property type="entry name" value="Polyketide synthase dehydratase"/>
    <property type="match status" value="1"/>
</dbReference>
<dbReference type="Pfam" id="PF00698">
    <property type="entry name" value="Acyl_transf_1"/>
    <property type="match status" value="2"/>
</dbReference>
<keyword evidence="3" id="KW-0596">Phosphopantetheine</keyword>
<keyword evidence="8" id="KW-0012">Acyltransferase</keyword>
<dbReference type="InterPro" id="IPR006162">
    <property type="entry name" value="Ppantetheine_attach_site"/>
</dbReference>
<dbReference type="FunFam" id="3.40.47.10:FF:000019">
    <property type="entry name" value="Polyketide synthase type I"/>
    <property type="match status" value="2"/>
</dbReference>
<dbReference type="InterPro" id="IPR020806">
    <property type="entry name" value="PKS_PP-bd"/>
</dbReference>
<dbReference type="InterPro" id="IPR014043">
    <property type="entry name" value="Acyl_transferase_dom"/>
</dbReference>
<reference evidence="14" key="1">
    <citation type="submission" date="2018-08" db="EMBL/GenBank/DDBJ databases">
        <title>Biosynthetic gene cluster for the macrocyclic polyketide ossamycin, bearing an unusual appended spiroacetal moiety.</title>
        <authorList>
            <person name="Bilyk O."/>
            <person name="Samborskyy M."/>
            <person name="Leadlay P."/>
        </authorList>
    </citation>
    <scope>NUCLEOTIDE SEQUENCE</scope>
    <source>
        <strain evidence="14">DSM 40824</strain>
    </source>
</reference>
<feature type="region of interest" description="Disordered" evidence="10">
    <location>
        <begin position="2904"/>
        <end position="2923"/>
    </location>
</feature>
<dbReference type="Pfam" id="PF00550">
    <property type="entry name" value="PP-binding"/>
    <property type="match status" value="2"/>
</dbReference>
<dbReference type="SUPFAM" id="SSF51735">
    <property type="entry name" value="NAD(P)-binding Rossmann-fold domains"/>
    <property type="match status" value="4"/>
</dbReference>
<feature type="domain" description="Carrier" evidence="11">
    <location>
        <begin position="3218"/>
        <end position="3293"/>
    </location>
</feature>
<keyword evidence="4" id="KW-0597">Phosphoprotein</keyword>
<dbReference type="InterPro" id="IPR049552">
    <property type="entry name" value="PKS_DH_N"/>
</dbReference>
<dbReference type="InterPro" id="IPR018201">
    <property type="entry name" value="Ketoacyl_synth_AS"/>
</dbReference>
<feature type="domain" description="Ketosynthase family 3 (KS3)" evidence="12">
    <location>
        <begin position="32"/>
        <end position="455"/>
    </location>
</feature>
<dbReference type="FunFam" id="1.10.1200.10:FF:000007">
    <property type="entry name" value="Probable polyketide synthase pks17"/>
    <property type="match status" value="2"/>
</dbReference>
<name>A0A481S8C5_9ACTN</name>
<dbReference type="InterPro" id="IPR015083">
    <property type="entry name" value="NorB/c/GfsB-D-like_docking"/>
</dbReference>
<dbReference type="PANTHER" id="PTHR43775">
    <property type="entry name" value="FATTY ACID SYNTHASE"/>
    <property type="match status" value="1"/>
</dbReference>
<dbReference type="InterPro" id="IPR020841">
    <property type="entry name" value="PKS_Beta-ketoAc_synthase_dom"/>
</dbReference>
<feature type="region of interest" description="C-terminal hotdog fold" evidence="9">
    <location>
        <begin position="2563"/>
        <end position="2712"/>
    </location>
</feature>
<feature type="compositionally biased region" description="Pro residues" evidence="10">
    <location>
        <begin position="1928"/>
        <end position="1953"/>
    </location>
</feature>
<gene>
    <name evidence="14" type="primary">ossA8</name>
</gene>
<accession>A0A481S8C5</accession>
<evidence type="ECO:0000256" key="9">
    <source>
        <dbReference type="PROSITE-ProRule" id="PRU01363"/>
    </source>
</evidence>
<feature type="active site" description="Proton acceptor; for dehydratase activity" evidence="9">
    <location>
        <position position="2458"/>
    </location>
</feature>
<dbReference type="InterPro" id="IPR016036">
    <property type="entry name" value="Malonyl_transacylase_ACP-bd"/>
</dbReference>
<dbReference type="InterPro" id="IPR029058">
    <property type="entry name" value="AB_hydrolase_fold"/>
</dbReference>
<dbReference type="InterPro" id="IPR036291">
    <property type="entry name" value="NAD(P)-bd_dom_sf"/>
</dbReference>
<dbReference type="GO" id="GO:0004312">
    <property type="term" value="F:fatty acid synthase activity"/>
    <property type="evidence" value="ECO:0007669"/>
    <property type="project" value="TreeGrafter"/>
</dbReference>
<dbReference type="PANTHER" id="PTHR43775:SF51">
    <property type="entry name" value="INACTIVE PHENOLPHTHIOCEROL SYNTHESIS POLYKETIDE SYNTHASE TYPE I PKS1-RELATED"/>
    <property type="match status" value="1"/>
</dbReference>
<protein>
    <submittedName>
        <fullName evidence="14">Polyketide synthase</fullName>
    </submittedName>
</protein>
<evidence type="ECO:0000313" key="14">
    <source>
        <dbReference type="EMBL" id="QBG82532.1"/>
    </source>
</evidence>
<dbReference type="SMART" id="SM00822">
    <property type="entry name" value="PKS_KR"/>
    <property type="match status" value="2"/>
</dbReference>
<dbReference type="InterPro" id="IPR050091">
    <property type="entry name" value="PKS_NRPS_Biosynth_Enz"/>
</dbReference>
<evidence type="ECO:0000259" key="11">
    <source>
        <dbReference type="PROSITE" id="PS50075"/>
    </source>
</evidence>
<dbReference type="SMART" id="SM00827">
    <property type="entry name" value="PKS_AT"/>
    <property type="match status" value="2"/>
</dbReference>
<comment type="pathway">
    <text evidence="2">Antibiotic biosynthesis.</text>
</comment>
<dbReference type="InterPro" id="IPR036736">
    <property type="entry name" value="ACP-like_sf"/>
</dbReference>
<dbReference type="PROSITE" id="PS50075">
    <property type="entry name" value="CARRIER"/>
    <property type="match status" value="2"/>
</dbReference>
<dbReference type="InterPro" id="IPR055123">
    <property type="entry name" value="SpnB-like_Rossmann"/>
</dbReference>
<evidence type="ECO:0000256" key="1">
    <source>
        <dbReference type="ARBA" id="ARBA00001957"/>
    </source>
</evidence>
<dbReference type="InterPro" id="IPR016035">
    <property type="entry name" value="Acyl_Trfase/lysoPLipase"/>
</dbReference>
<dbReference type="Gene3D" id="3.40.50.720">
    <property type="entry name" value="NAD(P)-binding Rossmann-like Domain"/>
    <property type="match status" value="2"/>
</dbReference>
<dbReference type="InterPro" id="IPR014031">
    <property type="entry name" value="Ketoacyl_synth_C"/>
</dbReference>
<dbReference type="Pfam" id="PF00109">
    <property type="entry name" value="ketoacyl-synt"/>
    <property type="match status" value="2"/>
</dbReference>
<dbReference type="SUPFAM" id="SSF53901">
    <property type="entry name" value="Thiolase-like"/>
    <property type="match status" value="2"/>
</dbReference>
<keyword evidence="5" id="KW-0808">Transferase</keyword>
<dbReference type="Gene3D" id="3.40.50.1820">
    <property type="entry name" value="alpha/beta hydrolase"/>
    <property type="match status" value="1"/>
</dbReference>
<dbReference type="InterPro" id="IPR032821">
    <property type="entry name" value="PKS_assoc"/>
</dbReference>
<dbReference type="SMART" id="SM00823">
    <property type="entry name" value="PKS_PP"/>
    <property type="match status" value="2"/>
</dbReference>
<dbReference type="InterPro" id="IPR001031">
    <property type="entry name" value="Thioesterase"/>
</dbReference>
<dbReference type="SMART" id="SM01294">
    <property type="entry name" value="PKS_PP_betabranch"/>
    <property type="match status" value="1"/>
</dbReference>
<evidence type="ECO:0000259" key="13">
    <source>
        <dbReference type="PROSITE" id="PS52019"/>
    </source>
</evidence>
<dbReference type="InterPro" id="IPR036299">
    <property type="entry name" value="Polyketide_synth_docking_sf"/>
</dbReference>
<dbReference type="InterPro" id="IPR009081">
    <property type="entry name" value="PP-bd_ACP"/>
</dbReference>
<dbReference type="InterPro" id="IPR049551">
    <property type="entry name" value="PKS_DH_C"/>
</dbReference>
<dbReference type="Pfam" id="PF22953">
    <property type="entry name" value="SpnB_Rossmann"/>
    <property type="match status" value="1"/>
</dbReference>
<evidence type="ECO:0000256" key="10">
    <source>
        <dbReference type="SAM" id="MobiDB-lite"/>
    </source>
</evidence>
<dbReference type="Pfam" id="PF21089">
    <property type="entry name" value="PKS_DH_N"/>
    <property type="match status" value="1"/>
</dbReference>
<dbReference type="InterPro" id="IPR057326">
    <property type="entry name" value="KR_dom"/>
</dbReference>
<dbReference type="Gene3D" id="3.40.366.10">
    <property type="entry name" value="Malonyl-Coenzyme A Acyl Carrier Protein, domain 2"/>
    <property type="match status" value="2"/>
</dbReference>
<dbReference type="PROSITE" id="PS52019">
    <property type="entry name" value="PKS_MFAS_DH"/>
    <property type="match status" value="1"/>
</dbReference>
<dbReference type="Gene3D" id="3.40.47.10">
    <property type="match status" value="2"/>
</dbReference>
<evidence type="ECO:0000259" key="12">
    <source>
        <dbReference type="PROSITE" id="PS52004"/>
    </source>
</evidence>
<dbReference type="Pfam" id="PF08659">
    <property type="entry name" value="KR"/>
    <property type="match status" value="2"/>
</dbReference>
<feature type="region of interest" description="Disordered" evidence="10">
    <location>
        <begin position="1914"/>
        <end position="1959"/>
    </location>
</feature>
<dbReference type="SUPFAM" id="SSF101173">
    <property type="entry name" value="Docking domain B of the erythromycin polyketide synthase (DEBS)"/>
    <property type="match status" value="1"/>
</dbReference>
<dbReference type="InterPro" id="IPR001227">
    <property type="entry name" value="Ac_transferase_dom_sf"/>
</dbReference>
<dbReference type="GO" id="GO:0004315">
    <property type="term" value="F:3-oxoacyl-[acyl-carrier-protein] synthase activity"/>
    <property type="evidence" value="ECO:0007669"/>
    <property type="project" value="InterPro"/>
</dbReference>
<keyword evidence="6" id="KW-0045">Antibiotic biosynthesis</keyword>
<dbReference type="SMART" id="SM00826">
    <property type="entry name" value="PKS_DH"/>
    <property type="match status" value="1"/>
</dbReference>
<evidence type="ECO:0000256" key="3">
    <source>
        <dbReference type="ARBA" id="ARBA00022450"/>
    </source>
</evidence>
<dbReference type="SUPFAM" id="SSF55048">
    <property type="entry name" value="Probable ACP-binding domain of malonyl-CoA ACP transacylase"/>
    <property type="match status" value="2"/>
</dbReference>
<dbReference type="Pfam" id="PF14765">
    <property type="entry name" value="PS-DH"/>
    <property type="match status" value="1"/>
</dbReference>
<dbReference type="PROSITE" id="PS00606">
    <property type="entry name" value="KS3_1"/>
    <property type="match status" value="2"/>
</dbReference>
<dbReference type="FunFam" id="3.40.366.10:FF:000002">
    <property type="entry name" value="Probable polyketide synthase 2"/>
    <property type="match status" value="2"/>
</dbReference>
<dbReference type="GO" id="GO:0006633">
    <property type="term" value="P:fatty acid biosynthetic process"/>
    <property type="evidence" value="ECO:0007669"/>
    <property type="project" value="InterPro"/>
</dbReference>
<feature type="active site" description="Proton donor; for dehydratase activity" evidence="9">
    <location>
        <position position="2629"/>
    </location>
</feature>
<sequence>MTEDKLRTYLRRVTAELQQTRDRLRESQDRWREPLAVVGMACRLPGGADSPEKLWRVVADGTDAVGGLPTDRGWDLENLYDPDPDKPGKTYTREGAFLYDAGDFDPTLFGVSPREALAMDPQQRLLLEISWEAIERARIDPLSLRGSRTGVFVGGLPTGYGALLMDSEEDQGYALTGGSGSVMSGRVSYALGLQGPAVTVDTACSSSLVALHLAAQSLRQGDCSMALAAGVGILATPAGFVIFARQRGLSRDGRCKAFADAADGIGWGEGAAVVLLERLSDARRNGHPVLAVLRGSAANQDGASNGLSAPNGPAQQRVIRQALASAGLSPADVDAVEAHGTGTRLGDPIEAQALLATYGQDRERPLYLGSLKSNIGHTQAVSGVASVIKTVLALRHGTLPRTLHVDEPSKEVDWSAGSVELLTEARSWPETGRPRRAGVSSFGISGTNVHVIVEQAPPPDASAESEPTPDSAPGAVPVPWTLSAATGDALRDQARRLLDHVADHPEYTAADIGHSLATTRAALAHRALVLADSYDALLTRVRALAEGEDAPGVVTGTGTKAKTVFVFPGQGSQWVGMAVELLASSAVFAVRMGECEEALSAFVDWSLTEVLDDEAALGRVDVVQPVLWAVMVSLAEVWRSYGVEPAAVIGHSQGEIAAAVVAGALSLEDGARVVALRSKAILALSGRGGMASVQLPVDEVRELAALVDGRVEVAAVNGPVSVVVAGTPEGLDAVIAEVEARGARARRIAVDYASHSAHVEQIEGELAEVLAPVAPVSSAVAFYSCVTGGRLDTAGLDAGYWFRNLRQPVRFEEATRALLEQGHGLFVEVSPHAVLTGAVQETAEAAGREVAVTGTLRRGEGGPERLLLSLGEVYVHGAPVDWRECFTGTGARTVDLPTYAFQHRRYWTEMPTTTGSATGRTADGWRYRVAWRRVNPAGTTPLTGRWLLIAPEGDGGETAEALRAAGAEVQVSAMPPAGLDGEYSGVVALPDSAGDALALTRELHAAGVRSPLWWLTRGGAAVATSDAVHGGAAQLWGLGQVVGLEHPDWWGGLVDLPRTWSESTPDLLAALLAGSAGGEDQLAIRGSAVYARRLVRAPLTDRGPVRPWKPRGTVLITGGSGGIAAHLARRLAAEGAEHLLLLSRRGADAPGTGALAEELRSLGAEVTFAACDVTDRDALAAVLADVPVETPLTAVLHTASSTAYGPVLDIEARDFADGTAAKAEGARHLDELTGGVDLDAFVLFSSGAAVWGSAGNGTYAAANAYLDGLAHERRARGLPATSLAWGGWADGGMLEGFPALADQLDRMGVRQMRPELAIDVMWEAVEQGETTLTVSDMDWERFAPVYALARRRPLIEEIPEAARALRGEQPDSAGGDGTAAGRLRGTLTALSEPEQRATVLELVRSRAAAVLGHDDLAEVAAHRPFKDLGFDSLTATELRNRLNAATGLRLPATLVFDHPTPTALAGRLRDELLGATEAAAAPPAGRRPQDDDPLAVVGMACRYPGGVRGPEDLWRLVTEGRDEMADFPADRGWEALSLYDPGRQTTLAGQGAFLYDAGDFDAEFFGISPREALSMDPQQRLLLETSWEAIERTGIAPLSLRGSRTGVFVGGTPQEYGALLMNSPALAGGYALTSSSGSVMSGRVSYTLGLEGPAVTVDTACSSSLVALHLAGQALRAGECDLALAGGVTVMATPGAFAEFANQGGLASDGRCKAFADAADGTGWGEGVGIVVLERLSDARRNGHRVLGLVRGSAVNQDGASNGLTAPNGPSQQRVIRAALDGAGLTPSDVDAVEAHGTGTRLGDPIEAQALLATYGRDRDTDRPVWLGSVKSNIGHTQYAAGVAGVIKTVMALQEGVLPRTLHVDEPTRQVDWSTGTVRLLTDSRPWPETGRPRRAAVSSFGISGTNAHLILEQAPDEPPSDPDDDPTGPPNRRPSPADEPLPGAPDPAPDPAPAADESPAVVPWLMSGHTEAALRDQAARLLADLGERPDTAPLDIARSLATTRSALTHRAAVVARTPAALLDGVRALADGAPSAADIVRGTAREAPLALVFPGQGSQRPGMGRDLYDRHPVFAAAFDEICAAFDPLLDRPLRDVVLATDPDRRADLDRTEYTQPALFAVETALYRLLESWGVRPDALIGHSVGELVAAHVAGVWSLPDACRVVAARSRLMQALPAGGSMLAVEAEETEVVAVLAAHPDRRVGIAAVNGPASVVVSGPDNAVLDAAAEFVGRGHRTRMLTVSHAFHSPLMEPMLADFAAALARVEFHEPALPVISNLTGAPATARDLCAPGYWVRHVRDTVRFADGVRTLLDRGVRTFLEVGPGGALTAMAAGTAAEHTEEPVTCLATTRDGDRPEADALVTALARLAVQGTAVDWRAYFADSGARTVPLPTYAFQHRRFWLRVLGAGAGGGRGASSVGLGTAGHPLLGAVTTLPGTGGLLLTGRLDRTDQPWLAEHTLNGVPVVPGTALVDLALHAGGHTGCDRLDELVIHAPLPLPDRGGVALHLTVDTGDDEGRRPFTIHARPETAPEDHWTRHASGVLTPAPPGSPAAGDTTWPPPGAHPVPLDDFYATTAAAGLDYGPVFQGLAELWQVDGRLHARVALPDTPDQDAADGGSDGFTVHPALLDAALQPLALGILGADRTDGTPVPPGLPFAWSGLRSYATGACELHVRLTPTEDGAVSVRATTPEGLPVLDIDALTLRAPTPVPAAPADAPRPEPLYRLEWPTLPLPAEPPPPAGGWGMLGLDPRELRPRLAAAIGQDVVPYLDRDALTETIDTGVPAPAAVVVFRDRPGHDDAGADAREAALGTLDVLRPWLADQRLTGTRLVLATLGAMAAGPDDAAPRPAAAAVWGLARAAQSEHPDRVVLVDLDDDPASLAALPRAVATGEPQLALRRGTARVPRLAPLPPDQPAALPSADAPAADGEAALPEAPFAAHGTVLITGGTGALGALVARHLVARHGVRRLLLAGRQGAAAPGADELAAALAEAGAHVTLAACDVADRGALAGLLADVPAEHPLTAVVHLAGVVDDGLVGDLTAERLTAVLRPKADAAWHLHELTESLDLTAFVLFSSAAGVLGSPGQANYAAANAFLDALAEHRRCLGLPALSLAWGPWQGVGGMADALGTGERARTGAVRPFTADAGLAALDRALAAPDEALLVPLGLTPGTTPHAADRIPAVLRSLVRGTVPRRTAARGADRSGATALAALAPAERASALLDLVCAEAARVLGHGGTDGVSADRAFGELGFDSLTSVELRNRLATATGLRLQPTLVFDHPTPGDLAAALDRQFTTPETPSAPVTGPAAPSDPTTAVAHAVEALYRHAVTAGRYDQAGKVLMNSAGLRPAFTSADAVGKAPALVKLGDGGRHPALVGLPSTSVWASDQEFVALARPLRGLRDTHSLMMPGFVSDELVAGSVEAAVEHAARTISRTLDGAPFALAGRSSGGSLAYAVAARLEELGTPAVGVVMLDTYVAGTPQTDYIVHAMESRSLEREAEFGRMTGLRLTAMASYFSLFETWRPSPITTPALLVRACEPIAVDPDHPRERPDEWQSTWPVPLDVVDVPGDHHSMIEEHGENTARTVHDWLTAHGA</sequence>
<evidence type="ECO:0000256" key="4">
    <source>
        <dbReference type="ARBA" id="ARBA00022553"/>
    </source>
</evidence>
<dbReference type="CDD" id="cd08956">
    <property type="entry name" value="KR_3_FAS_SDR_x"/>
    <property type="match status" value="1"/>
</dbReference>
<dbReference type="Gene3D" id="1.10.1200.10">
    <property type="entry name" value="ACP-like"/>
    <property type="match status" value="2"/>
</dbReference>
<dbReference type="InterPro" id="IPR020802">
    <property type="entry name" value="TesA-like"/>
</dbReference>
<dbReference type="InterPro" id="IPR042104">
    <property type="entry name" value="PKS_dehydratase_sf"/>
</dbReference>
<dbReference type="SUPFAM" id="SSF47336">
    <property type="entry name" value="ACP-like"/>
    <property type="match status" value="2"/>
</dbReference>
<dbReference type="SUPFAM" id="SSF53474">
    <property type="entry name" value="alpha/beta-Hydrolases"/>
    <property type="match status" value="1"/>
</dbReference>
<organism evidence="14">
    <name type="scientific">Streptomyces ossamyceticus</name>
    <dbReference type="NCBI Taxonomy" id="249581"/>
    <lineage>
        <taxon>Bacteria</taxon>
        <taxon>Bacillati</taxon>
        <taxon>Actinomycetota</taxon>
        <taxon>Actinomycetes</taxon>
        <taxon>Kitasatosporales</taxon>
        <taxon>Streptomycetaceae</taxon>
        <taxon>Streptomyces</taxon>
    </lineage>
</organism>
<feature type="domain" description="Ketosynthase family 3 (KS3)" evidence="12">
    <location>
        <begin position="1491"/>
        <end position="1914"/>
    </location>
</feature>
<evidence type="ECO:0000256" key="2">
    <source>
        <dbReference type="ARBA" id="ARBA00004792"/>
    </source>
</evidence>
<feature type="compositionally biased region" description="Acidic residues" evidence="10">
    <location>
        <begin position="1915"/>
        <end position="1927"/>
    </location>
</feature>
<dbReference type="SMART" id="SM00825">
    <property type="entry name" value="PKS_KS"/>
    <property type="match status" value="2"/>
</dbReference>
<evidence type="ECO:0000256" key="7">
    <source>
        <dbReference type="ARBA" id="ARBA00023268"/>
    </source>
</evidence>
<dbReference type="Pfam" id="PF00975">
    <property type="entry name" value="Thioesterase"/>
    <property type="match status" value="1"/>
</dbReference>
<dbReference type="GO" id="GO:0033068">
    <property type="term" value="P:macrolide biosynthetic process"/>
    <property type="evidence" value="ECO:0007669"/>
    <property type="project" value="UniProtKB-ARBA"/>
</dbReference>
<evidence type="ECO:0000256" key="5">
    <source>
        <dbReference type="ARBA" id="ARBA00022679"/>
    </source>
</evidence>
<evidence type="ECO:0000256" key="6">
    <source>
        <dbReference type="ARBA" id="ARBA00023194"/>
    </source>
</evidence>
<dbReference type="PROSITE" id="PS00012">
    <property type="entry name" value="PHOSPHOPANTETHEINE"/>
    <property type="match status" value="2"/>
</dbReference>
<dbReference type="CDD" id="cd00833">
    <property type="entry name" value="PKS"/>
    <property type="match status" value="2"/>
</dbReference>
<feature type="domain" description="PKS/mFAS DH" evidence="13">
    <location>
        <begin position="2426"/>
        <end position="2712"/>
    </location>
</feature>
<dbReference type="Pfam" id="PF08990">
    <property type="entry name" value="Docking"/>
    <property type="match status" value="1"/>
</dbReference>
<feature type="region of interest" description="N-terminal hotdog fold" evidence="9">
    <location>
        <begin position="2426"/>
        <end position="2550"/>
    </location>
</feature>
<evidence type="ECO:0000256" key="8">
    <source>
        <dbReference type="ARBA" id="ARBA00023315"/>
    </source>
</evidence>
<dbReference type="PROSITE" id="PS52004">
    <property type="entry name" value="KS3_2"/>
    <property type="match status" value="2"/>
</dbReference>
<dbReference type="Pfam" id="PF16197">
    <property type="entry name" value="KAsynt_C_assoc"/>
    <property type="match status" value="2"/>
</dbReference>
<dbReference type="InterPro" id="IPR013968">
    <property type="entry name" value="PKS_KR"/>
</dbReference>
<proteinExistence type="predicted"/>
<feature type="domain" description="Carrier" evidence="11">
    <location>
        <begin position="1397"/>
        <end position="1472"/>
    </location>
</feature>
<feature type="compositionally biased region" description="Low complexity" evidence="10">
    <location>
        <begin position="2914"/>
        <end position="2923"/>
    </location>
</feature>
<dbReference type="InterPro" id="IPR020807">
    <property type="entry name" value="PKS_DH"/>
</dbReference>
<keyword evidence="7" id="KW-0511">Multifunctional enzyme</keyword>
<dbReference type="CDD" id="cd08952">
    <property type="entry name" value="KR_1_SDR_x"/>
    <property type="match status" value="1"/>
</dbReference>
<dbReference type="InterPro" id="IPR014030">
    <property type="entry name" value="Ketoacyl_synth_N"/>
</dbReference>
<comment type="cofactor">
    <cofactor evidence="1">
        <name>pantetheine 4'-phosphate</name>
        <dbReference type="ChEBI" id="CHEBI:47942"/>
    </cofactor>
</comment>
<dbReference type="EMBL" id="MH763624">
    <property type="protein sequence ID" value="QBG82532.1"/>
    <property type="molecule type" value="Genomic_DNA"/>
</dbReference>
<dbReference type="SUPFAM" id="SSF52151">
    <property type="entry name" value="FabD/lysophospholipase-like"/>
    <property type="match status" value="2"/>
</dbReference>
<dbReference type="InterPro" id="IPR049900">
    <property type="entry name" value="PKS_mFAS_DH"/>
</dbReference>
<dbReference type="GO" id="GO:0031177">
    <property type="term" value="F:phosphopantetheine binding"/>
    <property type="evidence" value="ECO:0007669"/>
    <property type="project" value="InterPro"/>
</dbReference>
<dbReference type="SMART" id="SM00824">
    <property type="entry name" value="PKS_TE"/>
    <property type="match status" value="1"/>
</dbReference>
<dbReference type="Pfam" id="PF02801">
    <property type="entry name" value="Ketoacyl-synt_C"/>
    <property type="match status" value="2"/>
</dbReference>